<feature type="chain" id="PRO_5038951338" evidence="1">
    <location>
        <begin position="20"/>
        <end position="209"/>
    </location>
</feature>
<comment type="caution">
    <text evidence="2">The sequence shown here is derived from an EMBL/GenBank/DDBJ whole genome shotgun (WGS) entry which is preliminary data.</text>
</comment>
<keyword evidence="3" id="KW-1185">Reference proteome</keyword>
<feature type="signal peptide" evidence="1">
    <location>
        <begin position="1"/>
        <end position="19"/>
    </location>
</feature>
<proteinExistence type="predicted"/>
<protein>
    <submittedName>
        <fullName evidence="2">Phosphohistidine swiveling domain-containing protein</fullName>
    </submittedName>
</protein>
<dbReference type="RefSeq" id="WP_184958356.1">
    <property type="nucleotide sequence ID" value="NZ_JACHIN010000001.1"/>
</dbReference>
<reference evidence="2 3" key="1">
    <citation type="submission" date="2020-08" db="EMBL/GenBank/DDBJ databases">
        <title>Genomic Encyclopedia of Type Strains, Phase IV (KMG-IV): sequencing the most valuable type-strain genomes for metagenomic binning, comparative biology and taxonomic classification.</title>
        <authorList>
            <person name="Goeker M."/>
        </authorList>
    </citation>
    <scope>NUCLEOTIDE SEQUENCE [LARGE SCALE GENOMIC DNA]</scope>
    <source>
        <strain evidence="2 3">DSM 45385</strain>
    </source>
</reference>
<evidence type="ECO:0000256" key="1">
    <source>
        <dbReference type="SAM" id="SignalP"/>
    </source>
</evidence>
<dbReference type="AlphaFoldDB" id="A0A7W8EEF6"/>
<dbReference type="EMBL" id="JACHIN010000001">
    <property type="protein sequence ID" value="MBB5075312.1"/>
    <property type="molecule type" value="Genomic_DNA"/>
</dbReference>
<sequence>MTRVALISATPAAIAPAVAGLADAFPEAEPWNLLDDKLLADARAGGPSARMSALIGYAVDAGAHGVLLTCSLYGEAARSADRGVPVLAPDDAAFKEVAESGYRRVLTVASLEEALADSVARLTGAAPGVAVDGVVSPAAFQVTDARALARALHDTCAPCTDRVEAVVLAQYSLAPAAAELARSLGLPVISGPHTAAAALRRAVLEGERP</sequence>
<dbReference type="Proteomes" id="UP000568380">
    <property type="component" value="Unassembled WGS sequence"/>
</dbReference>
<accession>A0A7W8EEF6</accession>
<organism evidence="2 3">
    <name type="scientific">Nonomuraea endophytica</name>
    <dbReference type="NCBI Taxonomy" id="714136"/>
    <lineage>
        <taxon>Bacteria</taxon>
        <taxon>Bacillati</taxon>
        <taxon>Actinomycetota</taxon>
        <taxon>Actinomycetes</taxon>
        <taxon>Streptosporangiales</taxon>
        <taxon>Streptosporangiaceae</taxon>
        <taxon>Nonomuraea</taxon>
    </lineage>
</organism>
<evidence type="ECO:0000313" key="3">
    <source>
        <dbReference type="Proteomes" id="UP000568380"/>
    </source>
</evidence>
<gene>
    <name evidence="2" type="ORF">HNR40_000758</name>
</gene>
<evidence type="ECO:0000313" key="2">
    <source>
        <dbReference type="EMBL" id="MBB5075312.1"/>
    </source>
</evidence>
<name>A0A7W8EEF6_9ACTN</name>
<keyword evidence="1" id="KW-0732">Signal</keyword>